<reference evidence="2 3" key="1">
    <citation type="journal article" date="2023" name="Commun. Biol.">
        <title>Genome analysis of Parmales, the sister group of diatoms, reveals the evolutionary specialization of diatoms from phago-mixotrophs to photoautotrophs.</title>
        <authorList>
            <person name="Ban H."/>
            <person name="Sato S."/>
            <person name="Yoshikawa S."/>
            <person name="Yamada K."/>
            <person name="Nakamura Y."/>
            <person name="Ichinomiya M."/>
            <person name="Sato N."/>
            <person name="Blanc-Mathieu R."/>
            <person name="Endo H."/>
            <person name="Kuwata A."/>
            <person name="Ogata H."/>
        </authorList>
    </citation>
    <scope>NUCLEOTIDE SEQUENCE [LARGE SCALE GENOMIC DNA]</scope>
</reference>
<protein>
    <submittedName>
        <fullName evidence="2">Uncharacterized protein</fullName>
    </submittedName>
</protein>
<proteinExistence type="predicted"/>
<gene>
    <name evidence="2" type="ORF">TeGR_g1135</name>
</gene>
<evidence type="ECO:0000256" key="1">
    <source>
        <dbReference type="SAM" id="MobiDB-lite"/>
    </source>
</evidence>
<feature type="region of interest" description="Disordered" evidence="1">
    <location>
        <begin position="194"/>
        <end position="236"/>
    </location>
</feature>
<keyword evidence="3" id="KW-1185">Reference proteome</keyword>
<comment type="caution">
    <text evidence="2">The sequence shown here is derived from an EMBL/GenBank/DDBJ whole genome shotgun (WGS) entry which is preliminary data.</text>
</comment>
<evidence type="ECO:0000313" key="3">
    <source>
        <dbReference type="Proteomes" id="UP001165060"/>
    </source>
</evidence>
<name>A0ABQ6M5P6_9STRA</name>
<feature type="compositionally biased region" description="Basic residues" evidence="1">
    <location>
        <begin position="199"/>
        <end position="216"/>
    </location>
</feature>
<dbReference type="EMBL" id="BRYB01001184">
    <property type="protein sequence ID" value="GMI19962.1"/>
    <property type="molecule type" value="Genomic_DNA"/>
</dbReference>
<accession>A0ABQ6M5P6</accession>
<sequence>MGRETDFRSTRRILLKHQGLVAAVVDAVLRTTSCAFYASDILFKLSGNAELHTAMPNHAPLVNALFQGASQRQTSEYCFASIYNLCYNRTARESIYNHARFSELGVPRCDGWDLFLAGRAAGAKLADQSFAALEQALVHRIPNIEEEWKRKWLRDALEDLPPFVEREAASKIAAADAADAAAAALLGELEATDEAAKSARAKKARKKERKRKSAEKKKREAEEEGAGGEELTPFQQWEMSEQAHQLEQRKRARNLEEAAAITLAAGSPSPPPFKRGKTADDIEAQIQALGMPPTFPASDAKTESVLAMVEREAAAEIATKIAALPDDDPPAPPPPHRRDLVSRVDELVHALSASLLDLGCQSLAEFEAELGRTAGEATLLERVVALRGTGGFPP</sequence>
<dbReference type="Proteomes" id="UP001165060">
    <property type="component" value="Unassembled WGS sequence"/>
</dbReference>
<evidence type="ECO:0000313" key="2">
    <source>
        <dbReference type="EMBL" id="GMI19962.1"/>
    </source>
</evidence>
<organism evidence="2 3">
    <name type="scientific">Tetraparma gracilis</name>
    <dbReference type="NCBI Taxonomy" id="2962635"/>
    <lineage>
        <taxon>Eukaryota</taxon>
        <taxon>Sar</taxon>
        <taxon>Stramenopiles</taxon>
        <taxon>Ochrophyta</taxon>
        <taxon>Bolidophyceae</taxon>
        <taxon>Parmales</taxon>
        <taxon>Triparmaceae</taxon>
        <taxon>Tetraparma</taxon>
    </lineage>
</organism>